<dbReference type="EMBL" id="REFW01000007">
    <property type="protein sequence ID" value="RMB57246.1"/>
    <property type="molecule type" value="Genomic_DNA"/>
</dbReference>
<feature type="chain" id="PRO_5038917121" evidence="3">
    <location>
        <begin position="21"/>
        <end position="352"/>
    </location>
</feature>
<dbReference type="PANTHER" id="PTHR46652">
    <property type="entry name" value="LEUCINE-RICH REPEAT AND IQ DOMAIN-CONTAINING PROTEIN 1-RELATED"/>
    <property type="match status" value="1"/>
</dbReference>
<evidence type="ECO:0000313" key="4">
    <source>
        <dbReference type="EMBL" id="RMB57246.1"/>
    </source>
</evidence>
<name>A0A3M0GIY1_9ACTN</name>
<dbReference type="Proteomes" id="UP000275256">
    <property type="component" value="Unassembled WGS sequence"/>
</dbReference>
<dbReference type="AlphaFoldDB" id="A0A3M0GIY1"/>
<evidence type="ECO:0000313" key="5">
    <source>
        <dbReference type="Proteomes" id="UP000275256"/>
    </source>
</evidence>
<dbReference type="InterPro" id="IPR032675">
    <property type="entry name" value="LRR_dom_sf"/>
</dbReference>
<protein>
    <submittedName>
        <fullName evidence="4">Leucine-rich repeat domain-containing protein</fullName>
    </submittedName>
</protein>
<organism evidence="4 5">
    <name type="scientific">Tessaracoccus antarcticus</name>
    <dbReference type="NCBI Taxonomy" id="2479848"/>
    <lineage>
        <taxon>Bacteria</taxon>
        <taxon>Bacillati</taxon>
        <taxon>Actinomycetota</taxon>
        <taxon>Actinomycetes</taxon>
        <taxon>Propionibacteriales</taxon>
        <taxon>Propionibacteriaceae</taxon>
        <taxon>Tessaracoccus</taxon>
    </lineage>
</organism>
<dbReference type="InterPro" id="IPR025875">
    <property type="entry name" value="Leu-rich_rpt_4"/>
</dbReference>
<dbReference type="SUPFAM" id="SSF52075">
    <property type="entry name" value="Outer arm dynein light chain 1"/>
    <property type="match status" value="1"/>
</dbReference>
<dbReference type="PANTHER" id="PTHR46652:SF3">
    <property type="entry name" value="LEUCINE-RICH REPEAT-CONTAINING PROTEIN 9"/>
    <property type="match status" value="1"/>
</dbReference>
<keyword evidence="1" id="KW-0433">Leucine-rich repeat</keyword>
<keyword evidence="5" id="KW-1185">Reference proteome</keyword>
<dbReference type="Gene3D" id="3.80.10.10">
    <property type="entry name" value="Ribonuclease Inhibitor"/>
    <property type="match status" value="1"/>
</dbReference>
<evidence type="ECO:0000256" key="2">
    <source>
        <dbReference type="ARBA" id="ARBA00022737"/>
    </source>
</evidence>
<accession>A0A3M0GIY1</accession>
<dbReference type="RefSeq" id="WP_121902746.1">
    <property type="nucleotide sequence ID" value="NZ_REFW01000007.1"/>
</dbReference>
<keyword evidence="2" id="KW-0677">Repeat</keyword>
<dbReference type="InterPro" id="IPR001611">
    <property type="entry name" value="Leu-rich_rpt"/>
</dbReference>
<dbReference type="Pfam" id="PF12799">
    <property type="entry name" value="LRR_4"/>
    <property type="match status" value="1"/>
</dbReference>
<dbReference type="PROSITE" id="PS51450">
    <property type="entry name" value="LRR"/>
    <property type="match status" value="3"/>
</dbReference>
<reference evidence="4 5" key="1">
    <citation type="submission" date="2018-10" db="EMBL/GenBank/DDBJ databases">
        <title>Tessaracoccus antarcticuss sp. nov., isolated from sediment.</title>
        <authorList>
            <person name="Zhou L.Y."/>
            <person name="Du Z.J."/>
        </authorList>
    </citation>
    <scope>NUCLEOTIDE SEQUENCE [LARGE SCALE GENOMIC DNA]</scope>
    <source>
        <strain evidence="4 5">JDX10</strain>
    </source>
</reference>
<feature type="signal peptide" evidence="3">
    <location>
        <begin position="1"/>
        <end position="20"/>
    </location>
</feature>
<keyword evidence="3" id="KW-0732">Signal</keyword>
<dbReference type="OrthoDB" id="3734448at2"/>
<comment type="caution">
    <text evidence="4">The sequence shown here is derived from an EMBL/GenBank/DDBJ whole genome shotgun (WGS) entry which is preliminary data.</text>
</comment>
<dbReference type="InterPro" id="IPR050836">
    <property type="entry name" value="SDS22/Internalin_LRR"/>
</dbReference>
<gene>
    <name evidence="4" type="ORF">EAX62_16015</name>
</gene>
<proteinExistence type="predicted"/>
<evidence type="ECO:0000256" key="3">
    <source>
        <dbReference type="SAM" id="SignalP"/>
    </source>
</evidence>
<evidence type="ECO:0000256" key="1">
    <source>
        <dbReference type="ARBA" id="ARBA00022614"/>
    </source>
</evidence>
<sequence>MKRKVALVLAAVVVAASTLAGGTLPARAEVNVYTTEGIHNVNGREWKTTCEPYSQTKRCRTEIKATQISQINGRFVAKTDWAFNNLTYLPSARSLWKTNPLGNPGNWSATDGRRWYTECDNATTGNNGCRSYAEAKFIESYQDNGKWNYRWVTKFVFNNIVMFTTPTPPVKPTPPAAITMPDVNLRECINDELGRAATAAITKADAAKVTELACDAYGVGNLAGLENFTNLEVLWIDENNVKSLAPLKGLKKLEEFTAYDNNITDLTPLASLTSLLVVDVAGNAVVDVAPLSKLTRLLYLDLTNNNVAKAAPLASLPNLEVLGLFENPVTDKASLQPLLDRGCEIFFDAPIS</sequence>